<feature type="region of interest" description="Disordered" evidence="1">
    <location>
        <begin position="172"/>
        <end position="208"/>
    </location>
</feature>
<feature type="region of interest" description="Disordered" evidence="1">
    <location>
        <begin position="438"/>
        <end position="487"/>
    </location>
</feature>
<dbReference type="EMBL" id="ACUX02000014">
    <property type="protein sequence ID" value="EEZ60899.1"/>
    <property type="molecule type" value="Genomic_DNA"/>
</dbReference>
<evidence type="ECO:0000256" key="1">
    <source>
        <dbReference type="SAM" id="MobiDB-lite"/>
    </source>
</evidence>
<dbReference type="STRING" id="649764.HMPREF0762_01424"/>
<comment type="caution">
    <text evidence="3">The sequence shown here is derived from an EMBL/GenBank/DDBJ whole genome shotgun (WGS) entry which is preliminary data.</text>
</comment>
<evidence type="ECO:0000256" key="2">
    <source>
        <dbReference type="SAM" id="SignalP"/>
    </source>
</evidence>
<evidence type="ECO:0000313" key="4">
    <source>
        <dbReference type="Proteomes" id="UP000006001"/>
    </source>
</evidence>
<sequence>MRKKTGAALACVLAASLAIGAVFAAGLTGRTAADEAPAPSDPRPAAVPEKPAAYAVDDTTEVLIDAEVSSDEIVKIVKHGDHWHVFTKDGREIITYTDPTKATSASDLTNTAKVVSADELRRVNGNDVVRILKHGDHYHIYTADGREFITYSDPSSLYPHIGIGIYTGSHADHGRHSSSSHAGSDADGDDGGYAPYVPGGNGGGGGSSYEPSAPGFDFVRVVSIRELARKPIVKILKHADHYHAYTADGTEYITYDDPRSAFPNIAIGEYQGSHGGGGQARPEKPAKPAEQNPNDPKRVVRIEKHEDHWHIHHADGTESVTHDDPSALYPNIKIEDYDANHGHAFKPLDENEKFTYDDVEAKLIVPLEYITYGNVTYTTRFDRENQRFVIPHQNHFHYASIETIIQLSKPPFNEFHGYSARDVVATLKYLVLHPEARPKDKEDWGENAGAASDNPGGEADSGMHGEEPGAQNPREDEEKPGTQHEKKVVRIVKQSSYWVLYYDDGSTKVVFNDPSAAHPDITVEQFEGGGSQKSDEELIAEYSAMYGMTADEFTHRLFELPAAPLSSMKFNPDGTVVIHGKTYVFKDMGAKAPANDEHVADDAVGNPAAGTAGLEETSFDSNDAASASDGSSEDIGGADESGERSGNAAAGLRSDATDTMDGEGEKAPCSEDHAADATDGSVASGEDATDR</sequence>
<feature type="region of interest" description="Disordered" evidence="1">
    <location>
        <begin position="269"/>
        <end position="296"/>
    </location>
</feature>
<keyword evidence="4" id="KW-1185">Reference proteome</keyword>
<feature type="chain" id="PRO_5003018769" description="Histidine triad protein" evidence="2">
    <location>
        <begin position="25"/>
        <end position="691"/>
    </location>
</feature>
<evidence type="ECO:0008006" key="5">
    <source>
        <dbReference type="Google" id="ProtNLM"/>
    </source>
</evidence>
<feature type="compositionally biased region" description="Basic and acidic residues" evidence="1">
    <location>
        <begin position="461"/>
        <end position="487"/>
    </location>
</feature>
<dbReference type="OrthoDB" id="3264350at2"/>
<dbReference type="RefSeq" id="WP_006362683.1">
    <property type="nucleotide sequence ID" value="NZ_GG700631.1"/>
</dbReference>
<feature type="region of interest" description="Disordered" evidence="1">
    <location>
        <begin position="600"/>
        <end position="691"/>
    </location>
</feature>
<feature type="signal peptide" evidence="2">
    <location>
        <begin position="1"/>
        <end position="24"/>
    </location>
</feature>
<dbReference type="GeneID" id="85008428"/>
<dbReference type="AlphaFoldDB" id="D0WHV2"/>
<dbReference type="Proteomes" id="UP000006001">
    <property type="component" value="Unassembled WGS sequence"/>
</dbReference>
<keyword evidence="2" id="KW-0732">Signal</keyword>
<accession>D0WHV2</accession>
<gene>
    <name evidence="3" type="ORF">HMPREF0762_01424</name>
</gene>
<protein>
    <recommendedName>
        <fullName evidence="5">Histidine triad protein</fullName>
    </recommendedName>
</protein>
<feature type="compositionally biased region" description="Basic and acidic residues" evidence="1">
    <location>
        <begin position="663"/>
        <end position="676"/>
    </location>
</feature>
<organism evidence="3 4">
    <name type="scientific">Slackia exigua (strain ATCC 700122 / DSM 15923 / CIP 105133 / JCM 11022 / KCTC 5966 / S-7)</name>
    <dbReference type="NCBI Taxonomy" id="649764"/>
    <lineage>
        <taxon>Bacteria</taxon>
        <taxon>Bacillati</taxon>
        <taxon>Actinomycetota</taxon>
        <taxon>Coriobacteriia</taxon>
        <taxon>Eggerthellales</taxon>
        <taxon>Eggerthellaceae</taxon>
        <taxon>Slackia</taxon>
    </lineage>
</organism>
<reference evidence="3" key="1">
    <citation type="submission" date="2009-10" db="EMBL/GenBank/DDBJ databases">
        <authorList>
            <person name="Weinstock G."/>
            <person name="Sodergren E."/>
            <person name="Clifton S."/>
            <person name="Fulton L."/>
            <person name="Fulton B."/>
            <person name="Courtney L."/>
            <person name="Fronick C."/>
            <person name="Harrison M."/>
            <person name="Strong C."/>
            <person name="Farmer C."/>
            <person name="Delahaunty K."/>
            <person name="Markovic C."/>
            <person name="Hall O."/>
            <person name="Minx P."/>
            <person name="Tomlinson C."/>
            <person name="Mitreva M."/>
            <person name="Nelson J."/>
            <person name="Hou S."/>
            <person name="Wollam A."/>
            <person name="Pepin K.H."/>
            <person name="Johnson M."/>
            <person name="Bhonagiri V."/>
            <person name="Nash W.E."/>
            <person name="Warren W."/>
            <person name="Chinwalla A."/>
            <person name="Mardis E.R."/>
            <person name="Wilson R.K."/>
        </authorList>
    </citation>
    <scope>NUCLEOTIDE SEQUENCE [LARGE SCALE GENOMIC DNA]</scope>
    <source>
        <strain evidence="3">ATCC 700122</strain>
    </source>
</reference>
<dbReference type="HOGENOM" id="CLU_025188_0_0_11"/>
<feature type="compositionally biased region" description="Low complexity" evidence="1">
    <location>
        <begin position="623"/>
        <end position="635"/>
    </location>
</feature>
<evidence type="ECO:0000313" key="3">
    <source>
        <dbReference type="EMBL" id="EEZ60899.1"/>
    </source>
</evidence>
<name>D0WHV2_SLAES</name>
<dbReference type="eggNOG" id="COG3266">
    <property type="taxonomic scope" value="Bacteria"/>
</dbReference>
<proteinExistence type="predicted"/>